<sequence length="115" mass="13156">MVRNPTVFWDGILPSYGVESYRILGGILPYSEAEPYRILRRNPTVSWSGILPSPGEESYLILGEILPHSGPESYRILGRISYRPLDQNPILFWDSIVLSFEAESDRILMRNPTVF</sequence>
<dbReference type="Proteomes" id="UP000747542">
    <property type="component" value="Unassembled WGS sequence"/>
</dbReference>
<proteinExistence type="predicted"/>
<dbReference type="EMBL" id="JAHLQT010020073">
    <property type="protein sequence ID" value="KAG7168399.1"/>
    <property type="molecule type" value="Genomic_DNA"/>
</dbReference>
<evidence type="ECO:0000313" key="2">
    <source>
        <dbReference type="Proteomes" id="UP000747542"/>
    </source>
</evidence>
<comment type="caution">
    <text evidence="1">The sequence shown here is derived from an EMBL/GenBank/DDBJ whole genome shotgun (WGS) entry which is preliminary data.</text>
</comment>
<keyword evidence="2" id="KW-1185">Reference proteome</keyword>
<reference evidence="1" key="1">
    <citation type="journal article" date="2021" name="Sci. Adv.">
        <title>The American lobster genome reveals insights on longevity, neural, and immune adaptations.</title>
        <authorList>
            <person name="Polinski J.M."/>
            <person name="Zimin A.V."/>
            <person name="Clark K.F."/>
            <person name="Kohn A.B."/>
            <person name="Sadowski N."/>
            <person name="Timp W."/>
            <person name="Ptitsyn A."/>
            <person name="Khanna P."/>
            <person name="Romanova D.Y."/>
            <person name="Williams P."/>
            <person name="Greenwood S.J."/>
            <person name="Moroz L.L."/>
            <person name="Walt D.R."/>
            <person name="Bodnar A.G."/>
        </authorList>
    </citation>
    <scope>NUCLEOTIDE SEQUENCE</scope>
    <source>
        <strain evidence="1">GMGI-L3</strain>
    </source>
</reference>
<gene>
    <name evidence="1" type="ORF">Hamer_G002433</name>
</gene>
<organism evidence="1 2">
    <name type="scientific">Homarus americanus</name>
    <name type="common">American lobster</name>
    <dbReference type="NCBI Taxonomy" id="6706"/>
    <lineage>
        <taxon>Eukaryota</taxon>
        <taxon>Metazoa</taxon>
        <taxon>Ecdysozoa</taxon>
        <taxon>Arthropoda</taxon>
        <taxon>Crustacea</taxon>
        <taxon>Multicrustacea</taxon>
        <taxon>Malacostraca</taxon>
        <taxon>Eumalacostraca</taxon>
        <taxon>Eucarida</taxon>
        <taxon>Decapoda</taxon>
        <taxon>Pleocyemata</taxon>
        <taxon>Astacidea</taxon>
        <taxon>Nephropoidea</taxon>
        <taxon>Nephropidae</taxon>
        <taxon>Homarus</taxon>
    </lineage>
</organism>
<dbReference type="AlphaFoldDB" id="A0A8J5KEV5"/>
<protein>
    <submittedName>
        <fullName evidence="1">Uncharacterized protein</fullName>
    </submittedName>
</protein>
<name>A0A8J5KEV5_HOMAM</name>
<accession>A0A8J5KEV5</accession>
<evidence type="ECO:0000313" key="1">
    <source>
        <dbReference type="EMBL" id="KAG7168399.1"/>
    </source>
</evidence>